<keyword evidence="7" id="KW-0812">Transmembrane</keyword>
<keyword evidence="5" id="KW-0175">Coiled coil</keyword>
<dbReference type="CDD" id="cd19411">
    <property type="entry name" value="MCP2201-like_sensor"/>
    <property type="match status" value="1"/>
</dbReference>
<evidence type="ECO:0000313" key="9">
    <source>
        <dbReference type="EMBL" id="MBC3860718.1"/>
    </source>
</evidence>
<dbReference type="InterPro" id="IPR024478">
    <property type="entry name" value="HlyB_4HB_MCP"/>
</dbReference>
<feature type="compositionally biased region" description="Basic and acidic residues" evidence="6">
    <location>
        <begin position="561"/>
        <end position="572"/>
    </location>
</feature>
<evidence type="ECO:0000256" key="1">
    <source>
        <dbReference type="ARBA" id="ARBA00004370"/>
    </source>
</evidence>
<dbReference type="PRINTS" id="PR00260">
    <property type="entry name" value="CHEMTRNSDUCR"/>
</dbReference>
<gene>
    <name evidence="9" type="ORF">H8K32_01300</name>
</gene>
<feature type="transmembrane region" description="Helical" evidence="7">
    <location>
        <begin position="12"/>
        <end position="32"/>
    </location>
</feature>
<dbReference type="Proteomes" id="UP000634011">
    <property type="component" value="Unassembled WGS sequence"/>
</dbReference>
<feature type="coiled-coil region" evidence="5">
    <location>
        <begin position="478"/>
        <end position="516"/>
    </location>
</feature>
<dbReference type="EMBL" id="JACOFV010000001">
    <property type="protein sequence ID" value="MBC3860718.1"/>
    <property type="molecule type" value="Genomic_DNA"/>
</dbReference>
<evidence type="ECO:0000256" key="4">
    <source>
        <dbReference type="PROSITE-ProRule" id="PRU00284"/>
    </source>
</evidence>
<dbReference type="SMART" id="SM00283">
    <property type="entry name" value="MA"/>
    <property type="match status" value="1"/>
</dbReference>
<dbReference type="PANTHER" id="PTHR43531">
    <property type="entry name" value="PROTEIN ICFG"/>
    <property type="match status" value="1"/>
</dbReference>
<evidence type="ECO:0000313" key="10">
    <source>
        <dbReference type="Proteomes" id="UP000634011"/>
    </source>
</evidence>
<dbReference type="InterPro" id="IPR051310">
    <property type="entry name" value="MCP_chemotaxis"/>
</dbReference>
<protein>
    <submittedName>
        <fullName evidence="9">MCP four helix bundle domain-containing protein</fullName>
    </submittedName>
</protein>
<dbReference type="RefSeq" id="WP_186910648.1">
    <property type="nucleotide sequence ID" value="NZ_JACOFV010000001.1"/>
</dbReference>
<comment type="similarity">
    <text evidence="3">Belongs to the methyl-accepting chemotaxis (MCP) protein family.</text>
</comment>
<dbReference type="InterPro" id="IPR047347">
    <property type="entry name" value="YvaQ-like_sensor"/>
</dbReference>
<evidence type="ECO:0000256" key="2">
    <source>
        <dbReference type="ARBA" id="ARBA00022481"/>
    </source>
</evidence>
<proteinExistence type="inferred from homology"/>
<feature type="transmembrane region" description="Helical" evidence="7">
    <location>
        <begin position="190"/>
        <end position="209"/>
    </location>
</feature>
<reference evidence="9" key="1">
    <citation type="submission" date="2020-08" db="EMBL/GenBank/DDBJ databases">
        <title>Novel species isolated from subtropical streams in China.</title>
        <authorList>
            <person name="Lu H."/>
        </authorList>
    </citation>
    <scope>NUCLEOTIDE SEQUENCE</scope>
    <source>
        <strain evidence="9">KACC 12607</strain>
    </source>
</reference>
<dbReference type="Pfam" id="PF00015">
    <property type="entry name" value="MCPsignal"/>
    <property type="match status" value="1"/>
</dbReference>
<dbReference type="Pfam" id="PF12729">
    <property type="entry name" value="4HB_MCP_1"/>
    <property type="match status" value="1"/>
</dbReference>
<dbReference type="CDD" id="cd11386">
    <property type="entry name" value="MCP_signal"/>
    <property type="match status" value="1"/>
</dbReference>
<keyword evidence="7" id="KW-0472">Membrane</keyword>
<feature type="region of interest" description="Disordered" evidence="6">
    <location>
        <begin position="535"/>
        <end position="572"/>
    </location>
</feature>
<dbReference type="GO" id="GO:0005886">
    <property type="term" value="C:plasma membrane"/>
    <property type="evidence" value="ECO:0007669"/>
    <property type="project" value="TreeGrafter"/>
</dbReference>
<sequence length="572" mass="61507">MKFSALTVKAKMITGYASVLALLAIISALGLYGMSVTNDKLKHVTEVNAVKMALLEDMSNSVHVVSRVIRSLALISDQATYDHEFAKIGAAREEYNKAFDDLKKMPLDQKGLDFVAEIERDMNDARPKNNHFLELAKQDKQAGVDFLLKVANPATGMWQDHIHQFINLQREKNKNDELAAAEAYANLRSLILLLAFAAIGCAAIIGTLITRSLLRQLGAEPSYVNKVAAQIATGDLTVEIDVSKAQTNSLIYAIKTMRDNFADIVGKVARGAETIANASAEISTGNMELSSRSELQASSLEETASSMEELTSTVKQNAENSLQANQLASTASEVAGKGGKMVGDVIATMGAINDSSKKIVDIISVIDGIAFQTNILALNAAVEAARAGEQGRGFAVVASEVRNLAQRSATAAKEIKTLISDTVEKVANGAKMVDEAGATIQEVVISVQRVSAVISEITNASQEQTAGIDQIHMAVAQIDETTQQNAALVEEAAAASQSLNEQAAELEKLVHSFKINHDLDKNPKSQQPLKLKKAAAIKPASTPNQRKLKMVPALPPKKREKMANTDKDWVEF</sequence>
<dbReference type="GO" id="GO:0007165">
    <property type="term" value="P:signal transduction"/>
    <property type="evidence" value="ECO:0007669"/>
    <property type="project" value="UniProtKB-KW"/>
</dbReference>
<dbReference type="SUPFAM" id="SSF58104">
    <property type="entry name" value="Methyl-accepting chemotaxis protein (MCP) signaling domain"/>
    <property type="match status" value="1"/>
</dbReference>
<name>A0A923HE48_9BURK</name>
<dbReference type="PANTHER" id="PTHR43531:SF14">
    <property type="entry name" value="METHYL-ACCEPTING CHEMOTAXIS PROTEIN I-RELATED"/>
    <property type="match status" value="1"/>
</dbReference>
<evidence type="ECO:0000256" key="6">
    <source>
        <dbReference type="SAM" id="MobiDB-lite"/>
    </source>
</evidence>
<evidence type="ECO:0000256" key="7">
    <source>
        <dbReference type="SAM" id="Phobius"/>
    </source>
</evidence>
<dbReference type="InterPro" id="IPR004090">
    <property type="entry name" value="Chemotax_Me-accpt_rcpt"/>
</dbReference>
<comment type="caution">
    <text evidence="9">The sequence shown here is derived from an EMBL/GenBank/DDBJ whole genome shotgun (WGS) entry which is preliminary data.</text>
</comment>
<keyword evidence="7" id="KW-1133">Transmembrane helix</keyword>
<feature type="domain" description="Methyl-accepting transducer" evidence="8">
    <location>
        <begin position="271"/>
        <end position="500"/>
    </location>
</feature>
<comment type="subcellular location">
    <subcellularLocation>
        <location evidence="1">Membrane</location>
    </subcellularLocation>
</comment>
<dbReference type="Gene3D" id="1.10.287.950">
    <property type="entry name" value="Methyl-accepting chemotaxis protein"/>
    <property type="match status" value="1"/>
</dbReference>
<evidence type="ECO:0000256" key="3">
    <source>
        <dbReference type="ARBA" id="ARBA00029447"/>
    </source>
</evidence>
<dbReference type="InterPro" id="IPR004089">
    <property type="entry name" value="MCPsignal_dom"/>
</dbReference>
<organism evidence="9 10">
    <name type="scientific">Undibacterium jejuense</name>
    <dbReference type="NCBI Taxonomy" id="1344949"/>
    <lineage>
        <taxon>Bacteria</taxon>
        <taxon>Pseudomonadati</taxon>
        <taxon>Pseudomonadota</taxon>
        <taxon>Betaproteobacteria</taxon>
        <taxon>Burkholderiales</taxon>
        <taxon>Oxalobacteraceae</taxon>
        <taxon>Undibacterium</taxon>
    </lineage>
</organism>
<dbReference type="AlphaFoldDB" id="A0A923HE48"/>
<accession>A0A923HE48</accession>
<keyword evidence="4" id="KW-0807">Transducer</keyword>
<dbReference type="PROSITE" id="PS50111">
    <property type="entry name" value="CHEMOTAXIS_TRANSDUC_2"/>
    <property type="match status" value="1"/>
</dbReference>
<dbReference type="GO" id="GO:0006935">
    <property type="term" value="P:chemotaxis"/>
    <property type="evidence" value="ECO:0007669"/>
    <property type="project" value="InterPro"/>
</dbReference>
<dbReference type="FunFam" id="1.10.287.950:FF:000001">
    <property type="entry name" value="Methyl-accepting chemotaxis sensory transducer"/>
    <property type="match status" value="1"/>
</dbReference>
<dbReference type="GO" id="GO:0004888">
    <property type="term" value="F:transmembrane signaling receptor activity"/>
    <property type="evidence" value="ECO:0007669"/>
    <property type="project" value="InterPro"/>
</dbReference>
<evidence type="ECO:0000256" key="5">
    <source>
        <dbReference type="SAM" id="Coils"/>
    </source>
</evidence>
<keyword evidence="10" id="KW-1185">Reference proteome</keyword>
<keyword evidence="2" id="KW-0488">Methylation</keyword>
<evidence type="ECO:0000259" key="8">
    <source>
        <dbReference type="PROSITE" id="PS50111"/>
    </source>
</evidence>